<sequence>MAGWDGNMLVILQTHVREQSGAAWCGKVIELGFQEAKLEE</sequence>
<organism evidence="1">
    <name type="scientific">Fusarium oxysporum f. sp. vasinfectum 25433</name>
    <dbReference type="NCBI Taxonomy" id="1089449"/>
    <lineage>
        <taxon>Eukaryota</taxon>
        <taxon>Fungi</taxon>
        <taxon>Dikarya</taxon>
        <taxon>Ascomycota</taxon>
        <taxon>Pezizomycotina</taxon>
        <taxon>Sordariomycetes</taxon>
        <taxon>Hypocreomycetidae</taxon>
        <taxon>Hypocreales</taxon>
        <taxon>Nectriaceae</taxon>
        <taxon>Fusarium</taxon>
        <taxon>Fusarium oxysporum species complex</taxon>
    </lineage>
</organism>
<name>X0KXC0_FUSOX</name>
<dbReference type="HOGENOM" id="CLU_219516_0_0_1"/>
<reference evidence="1" key="1">
    <citation type="submission" date="2011-11" db="EMBL/GenBank/DDBJ databases">
        <title>The Genome Sequence of Fusarium oxysporum Cotton.</title>
        <authorList>
            <consortium name="The Broad Institute Genome Sequencing Platform"/>
            <person name="Ma L.-J."/>
            <person name="Gale L.R."/>
            <person name="Schwartz D.C."/>
            <person name="Zhou S."/>
            <person name="Corby-Kistler H."/>
            <person name="Young S.K."/>
            <person name="Zeng Q."/>
            <person name="Gargeya S."/>
            <person name="Fitzgerald M."/>
            <person name="Haas B."/>
            <person name="Abouelleil A."/>
            <person name="Alvarado L."/>
            <person name="Arachchi H.M."/>
            <person name="Berlin A."/>
            <person name="Brown A."/>
            <person name="Chapman S.B."/>
            <person name="Chen Z."/>
            <person name="Dunbar C."/>
            <person name="Freedman E."/>
            <person name="Gearin G."/>
            <person name="Goldberg J."/>
            <person name="Griggs A."/>
            <person name="Gujja S."/>
            <person name="Heiman D."/>
            <person name="Howarth C."/>
            <person name="Larson L."/>
            <person name="Lui A."/>
            <person name="MacDonald P.J.P."/>
            <person name="Montmayeur A."/>
            <person name="Murphy C."/>
            <person name="Neiman D."/>
            <person name="Pearson M."/>
            <person name="Priest M."/>
            <person name="Roberts A."/>
            <person name="Saif S."/>
            <person name="Shea T."/>
            <person name="Shenoy N."/>
            <person name="Sisk P."/>
            <person name="Stolte C."/>
            <person name="Sykes S."/>
            <person name="Wortman J."/>
            <person name="Nusbaum C."/>
            <person name="Birren B."/>
        </authorList>
    </citation>
    <scope>NUCLEOTIDE SEQUENCE [LARGE SCALE GENOMIC DNA]</scope>
    <source>
        <strain evidence="1">25433</strain>
    </source>
</reference>
<evidence type="ECO:0000313" key="1">
    <source>
        <dbReference type="EMBL" id="EXM13427.1"/>
    </source>
</evidence>
<proteinExistence type="predicted"/>
<dbReference type="EMBL" id="JH658149">
    <property type="protein sequence ID" value="EXM13427.1"/>
    <property type="molecule type" value="Genomic_DNA"/>
</dbReference>
<dbReference type="AlphaFoldDB" id="X0KXC0"/>
<accession>X0KXC0</accession>
<reference evidence="1" key="2">
    <citation type="submission" date="2012-05" db="EMBL/GenBank/DDBJ databases">
        <title>The Genome Annotation of Fusarium oxysporum Cotton.</title>
        <authorList>
            <consortium name="The Broad Institute Genomics Platform"/>
            <person name="Ma L.-J."/>
            <person name="Corby-Kistler H."/>
            <person name="Broz K."/>
            <person name="Gale L.R."/>
            <person name="Jonkers W."/>
            <person name="O'Donnell K."/>
            <person name="Ploetz R."/>
            <person name="Steinberg C."/>
            <person name="Schwartz D.C."/>
            <person name="VanEtten H."/>
            <person name="Zhou S."/>
            <person name="Young S.K."/>
            <person name="Zeng Q."/>
            <person name="Gargeya S."/>
            <person name="Fitzgerald M."/>
            <person name="Abouelleil A."/>
            <person name="Alvarado L."/>
            <person name="Chapman S.B."/>
            <person name="Gainer-Dewar J."/>
            <person name="Goldberg J."/>
            <person name="Griggs A."/>
            <person name="Gujja S."/>
            <person name="Hansen M."/>
            <person name="Howarth C."/>
            <person name="Imamovic A."/>
            <person name="Ireland A."/>
            <person name="Larimer J."/>
            <person name="McCowan C."/>
            <person name="Murphy C."/>
            <person name="Pearson M."/>
            <person name="Poon T.W."/>
            <person name="Priest M."/>
            <person name="Roberts A."/>
            <person name="Saif S."/>
            <person name="Shea T."/>
            <person name="Sykes S."/>
            <person name="Wortman J."/>
            <person name="Nusbaum C."/>
            <person name="Birren B."/>
        </authorList>
    </citation>
    <scope>NUCLEOTIDE SEQUENCE</scope>
    <source>
        <strain evidence="1">25433</strain>
    </source>
</reference>
<gene>
    <name evidence="1" type="ORF">FOTG_18120</name>
</gene>
<dbReference type="Proteomes" id="UP000030701">
    <property type="component" value="Unassembled WGS sequence"/>
</dbReference>
<protein>
    <submittedName>
        <fullName evidence="1">Uncharacterized protein</fullName>
    </submittedName>
</protein>